<protein>
    <submittedName>
        <fullName evidence="3">DUF1266 domain-containing protein</fullName>
    </submittedName>
</protein>
<gene>
    <name evidence="3" type="ORF">FH607_005705</name>
</gene>
<evidence type="ECO:0000313" key="4">
    <source>
        <dbReference type="Proteomes" id="UP000314251"/>
    </source>
</evidence>
<dbReference type="AlphaFoldDB" id="A0A5N6AKJ3"/>
<comment type="caution">
    <text evidence="3">The sequence shown here is derived from an EMBL/GenBank/DDBJ whole genome shotgun (WGS) entry which is preliminary data.</text>
</comment>
<dbReference type="OrthoDB" id="4322331at2"/>
<name>A0A5N6AKJ3_9ACTN</name>
<proteinExistence type="predicted"/>
<organism evidence="3 4">
    <name type="scientific">Streptomyces mimosae</name>
    <dbReference type="NCBI Taxonomy" id="2586635"/>
    <lineage>
        <taxon>Bacteria</taxon>
        <taxon>Bacillati</taxon>
        <taxon>Actinomycetota</taxon>
        <taxon>Actinomycetes</taxon>
        <taxon>Kitasatosporales</taxon>
        <taxon>Streptomycetaceae</taxon>
        <taxon>Streptomyces</taxon>
    </lineage>
</organism>
<feature type="domain" description="DUF1266" evidence="2">
    <location>
        <begin position="206"/>
        <end position="412"/>
    </location>
</feature>
<feature type="region of interest" description="Disordered" evidence="1">
    <location>
        <begin position="1"/>
        <end position="27"/>
    </location>
</feature>
<reference evidence="3" key="1">
    <citation type="submission" date="2019-10" db="EMBL/GenBank/DDBJ databases">
        <title>Nonomuraea sp. nov., isolated from Phyllanthus amarus.</title>
        <authorList>
            <person name="Klykleung N."/>
            <person name="Tanasupawat S."/>
        </authorList>
    </citation>
    <scope>NUCLEOTIDE SEQUENCE [LARGE SCALE GENOMIC DNA]</scope>
    <source>
        <strain evidence="3">3MP-10</strain>
    </source>
</reference>
<dbReference type="Pfam" id="PF06889">
    <property type="entry name" value="DUF1266"/>
    <property type="match status" value="1"/>
</dbReference>
<dbReference type="Proteomes" id="UP000314251">
    <property type="component" value="Unassembled WGS sequence"/>
</dbReference>
<dbReference type="EMBL" id="VDLY02000003">
    <property type="protein sequence ID" value="KAB8168725.1"/>
    <property type="molecule type" value="Genomic_DNA"/>
</dbReference>
<accession>A0A5N6AKJ3</accession>
<sequence length="422" mass="47153">MGIEGKPPEGTAGNAGEQAGDRGPEEIAWQPPTTVEERLYAAGLAADWPTFFEVLAGTDLFLPTSRELADAVPGRLRFSPFHHPDVEGLCLPVFTRGMLSPPVEDRVFERCSFAALAKQWPRPARWLAVNPGTPVETLLPADPRKWKRQARHGAEERQLKTLWTGHRGGPLAHGMACGSLLLVNNGTLWNQLGWQSGGYTEEKELLRAWWGVTNRAQWLGILQRLLTGQVISPAWEFVLWVRQLMVQRSGSPPDPVAWREGAERMLLARTAEEVDRTGRPPEYDLDADIGLAHELIGRVLRYEARFRADGLLTDDGCVRSVLAWDLGRASCMARWGLGAGFATLEETERAVLRSGEGARQIYDSWGEFAAGYVLGRCLHFDSEEFGDWYTEMVEVFRVLTTDPESPWLSVPWEQPAVDLTDR</sequence>
<keyword evidence="4" id="KW-1185">Reference proteome</keyword>
<dbReference type="InterPro" id="IPR009677">
    <property type="entry name" value="DUF1266"/>
</dbReference>
<evidence type="ECO:0000259" key="2">
    <source>
        <dbReference type="Pfam" id="PF06889"/>
    </source>
</evidence>
<evidence type="ECO:0000256" key="1">
    <source>
        <dbReference type="SAM" id="MobiDB-lite"/>
    </source>
</evidence>
<evidence type="ECO:0000313" key="3">
    <source>
        <dbReference type="EMBL" id="KAB8168725.1"/>
    </source>
</evidence>
<dbReference type="RefSeq" id="WP_139666503.1">
    <property type="nucleotide sequence ID" value="NZ_VDLY02000003.1"/>
</dbReference>